<keyword evidence="1" id="KW-0812">Transmembrane</keyword>
<dbReference type="InterPro" id="IPR037185">
    <property type="entry name" value="EmrE-like"/>
</dbReference>
<keyword evidence="6" id="KW-1185">Reference proteome</keyword>
<dbReference type="GO" id="GO:0016020">
    <property type="term" value="C:membrane"/>
    <property type="evidence" value="ECO:0007669"/>
    <property type="project" value="InterPro"/>
</dbReference>
<organism evidence="3 5">
    <name type="scientific">Legionella micdadei</name>
    <name type="common">Tatlockia micdadei</name>
    <dbReference type="NCBI Taxonomy" id="451"/>
    <lineage>
        <taxon>Bacteria</taxon>
        <taxon>Pseudomonadati</taxon>
        <taxon>Pseudomonadota</taxon>
        <taxon>Gammaproteobacteria</taxon>
        <taxon>Legionellales</taxon>
        <taxon>Legionellaceae</taxon>
        <taxon>Legionella</taxon>
    </lineage>
</organism>
<evidence type="ECO:0000313" key="6">
    <source>
        <dbReference type="Proteomes" id="UP000182998"/>
    </source>
</evidence>
<feature type="transmembrane region" description="Helical" evidence="1">
    <location>
        <begin position="122"/>
        <end position="140"/>
    </location>
</feature>
<proteinExistence type="predicted"/>
<evidence type="ECO:0000256" key="1">
    <source>
        <dbReference type="SAM" id="Phobius"/>
    </source>
</evidence>
<reference evidence="3" key="2">
    <citation type="submission" date="2014-09" db="EMBL/GenBank/DDBJ databases">
        <authorList>
            <person name="GOMEZ-VALERO Laura"/>
        </authorList>
    </citation>
    <scope>NUCLEOTIDE SEQUENCE</scope>
    <source>
        <strain evidence="3">ATCC33218</strain>
    </source>
</reference>
<accession>A0A098GB44</accession>
<dbReference type="STRING" id="451.B6N58_01655"/>
<evidence type="ECO:0000259" key="2">
    <source>
        <dbReference type="Pfam" id="PF00892"/>
    </source>
</evidence>
<keyword evidence="1" id="KW-1133">Transmembrane helix</keyword>
<reference evidence="4 6" key="3">
    <citation type="submission" date="2016-10" db="EMBL/GenBank/DDBJ databases">
        <authorList>
            <person name="Varghese N."/>
            <person name="Submissions S."/>
        </authorList>
    </citation>
    <scope>NUCLEOTIDE SEQUENCE [LARGE SCALE GENOMIC DNA]</scope>
    <source>
        <strain evidence="4 6">ATCC 33218</strain>
    </source>
</reference>
<feature type="transmembrane region" description="Helical" evidence="1">
    <location>
        <begin position="30"/>
        <end position="50"/>
    </location>
</feature>
<feature type="transmembrane region" description="Helical" evidence="1">
    <location>
        <begin position="71"/>
        <end position="89"/>
    </location>
</feature>
<keyword evidence="1" id="KW-0472">Membrane</keyword>
<evidence type="ECO:0000313" key="3">
    <source>
        <dbReference type="EMBL" id="CEG59708.1"/>
    </source>
</evidence>
<dbReference type="PATRIC" id="fig|451.8.peg.1896"/>
<dbReference type="OrthoDB" id="5568153at2"/>
<dbReference type="KEGG" id="tmc:LMI_0348"/>
<gene>
    <name evidence="3" type="ORF">LMI_0348</name>
    <name evidence="4" type="ORF">SAMN02982997_02971</name>
</gene>
<feature type="domain" description="EamA" evidence="2">
    <location>
        <begin position="2"/>
        <end position="139"/>
    </location>
</feature>
<dbReference type="Proteomes" id="UP000032414">
    <property type="component" value="Chromosome I"/>
</dbReference>
<evidence type="ECO:0000313" key="4">
    <source>
        <dbReference type="EMBL" id="SCY80028.1"/>
    </source>
</evidence>
<dbReference type="EMBL" id="FMVN01000021">
    <property type="protein sequence ID" value="SCY80028.1"/>
    <property type="molecule type" value="Genomic_DNA"/>
</dbReference>
<dbReference type="EMBL" id="LN614830">
    <property type="protein sequence ID" value="CEG59708.1"/>
    <property type="molecule type" value="Genomic_DNA"/>
</dbReference>
<feature type="transmembrane region" description="Helical" evidence="1">
    <location>
        <begin position="95"/>
        <end position="115"/>
    </location>
</feature>
<dbReference type="Proteomes" id="UP000182998">
    <property type="component" value="Unassembled WGS sequence"/>
</dbReference>
<name>A0A098GB44_LEGMI</name>
<dbReference type="HOGENOM" id="CLU_1776623_0_0_6"/>
<reference evidence="5" key="1">
    <citation type="submission" date="2014-09" db="EMBL/GenBank/DDBJ databases">
        <authorList>
            <person name="Gomez-Valero L."/>
        </authorList>
    </citation>
    <scope>NUCLEOTIDE SEQUENCE [LARGE SCALE GENOMIC DNA]</scope>
    <source>
        <strain evidence="5">ATCC33218</strain>
    </source>
</reference>
<evidence type="ECO:0000313" key="5">
    <source>
        <dbReference type="Proteomes" id="UP000032414"/>
    </source>
</evidence>
<dbReference type="AlphaFoldDB" id="A0A098GB44"/>
<sequence length="141" mass="15942">MWLTYAIIAAILWGFNYALAEKILQSISPVSLLALEMLFGAIFFTIVSYFTTMKKDFHLLLIDPNVRWLTIIEIIVVLLASFFIVASIHMKNATVAGIIELIYPLFTIFFTWFLFHELHVNLAVIIGGIFIFAGVVIISLA</sequence>
<dbReference type="RefSeq" id="WP_045098255.1">
    <property type="nucleotide sequence ID" value="NZ_CP020614.1"/>
</dbReference>
<protein>
    <submittedName>
        <fullName evidence="4">EamA-like transporter family protein</fullName>
    </submittedName>
    <submittedName>
        <fullName evidence="3">Integral membrane protein DUF6</fullName>
    </submittedName>
</protein>
<dbReference type="InterPro" id="IPR000620">
    <property type="entry name" value="EamA_dom"/>
</dbReference>
<dbReference type="Pfam" id="PF00892">
    <property type="entry name" value="EamA"/>
    <property type="match status" value="1"/>
</dbReference>
<dbReference type="SUPFAM" id="SSF103481">
    <property type="entry name" value="Multidrug resistance efflux transporter EmrE"/>
    <property type="match status" value="1"/>
</dbReference>